<feature type="transmembrane region" description="Helical" evidence="7">
    <location>
        <begin position="456"/>
        <end position="477"/>
    </location>
</feature>
<keyword evidence="10" id="KW-1185">Reference proteome</keyword>
<name>A0A1X2HTW9_SYNRA</name>
<reference evidence="9 10" key="1">
    <citation type="submission" date="2016-07" db="EMBL/GenBank/DDBJ databases">
        <title>Pervasive Adenine N6-methylation of Active Genes in Fungi.</title>
        <authorList>
            <consortium name="DOE Joint Genome Institute"/>
            <person name="Mondo S.J."/>
            <person name="Dannebaum R.O."/>
            <person name="Kuo R.C."/>
            <person name="Labutti K."/>
            <person name="Haridas S."/>
            <person name="Kuo A."/>
            <person name="Salamov A."/>
            <person name="Ahrendt S.R."/>
            <person name="Lipzen A."/>
            <person name="Sullivan W."/>
            <person name="Andreopoulos W.B."/>
            <person name="Clum A."/>
            <person name="Lindquist E."/>
            <person name="Daum C."/>
            <person name="Ramamoorthy G.K."/>
            <person name="Gryganskyi A."/>
            <person name="Culley D."/>
            <person name="Magnuson J.K."/>
            <person name="James T.Y."/>
            <person name="O'Malley M.A."/>
            <person name="Stajich J.E."/>
            <person name="Spatafora J.W."/>
            <person name="Visel A."/>
            <person name="Grigoriev I.V."/>
        </authorList>
    </citation>
    <scope>NUCLEOTIDE SEQUENCE [LARGE SCALE GENOMIC DNA]</scope>
    <source>
        <strain evidence="9 10">NRRL 2496</strain>
    </source>
</reference>
<evidence type="ECO:0000259" key="8">
    <source>
        <dbReference type="PROSITE" id="PS50850"/>
    </source>
</evidence>
<dbReference type="OMA" id="SWHIWAL"/>
<dbReference type="Pfam" id="PF07690">
    <property type="entry name" value="MFS_1"/>
    <property type="match status" value="1"/>
</dbReference>
<feature type="transmembrane region" description="Helical" evidence="7">
    <location>
        <begin position="226"/>
        <end position="246"/>
    </location>
</feature>
<comment type="caution">
    <text evidence="9">The sequence shown here is derived from an EMBL/GenBank/DDBJ whole genome shotgun (WGS) entry which is preliminary data.</text>
</comment>
<feature type="transmembrane region" description="Helical" evidence="7">
    <location>
        <begin position="297"/>
        <end position="322"/>
    </location>
</feature>
<feature type="transmembrane region" description="Helical" evidence="7">
    <location>
        <begin position="133"/>
        <end position="152"/>
    </location>
</feature>
<evidence type="ECO:0000313" key="9">
    <source>
        <dbReference type="EMBL" id="ORZ02961.1"/>
    </source>
</evidence>
<keyword evidence="3 7" id="KW-0812">Transmembrane</keyword>
<keyword evidence="4 7" id="KW-1133">Transmembrane helix</keyword>
<dbReference type="GO" id="GO:0016020">
    <property type="term" value="C:membrane"/>
    <property type="evidence" value="ECO:0007669"/>
    <property type="project" value="UniProtKB-SubCell"/>
</dbReference>
<proteinExistence type="inferred from homology"/>
<feature type="transmembrane region" description="Helical" evidence="7">
    <location>
        <begin position="362"/>
        <end position="382"/>
    </location>
</feature>
<evidence type="ECO:0000256" key="3">
    <source>
        <dbReference type="ARBA" id="ARBA00022692"/>
    </source>
</evidence>
<gene>
    <name evidence="9" type="ORF">BCR43DRAFT_482462</name>
</gene>
<dbReference type="AlphaFoldDB" id="A0A1X2HTW9"/>
<feature type="transmembrane region" description="Helical" evidence="7">
    <location>
        <begin position="422"/>
        <end position="444"/>
    </location>
</feature>
<dbReference type="STRING" id="13706.A0A1X2HTW9"/>
<evidence type="ECO:0000256" key="7">
    <source>
        <dbReference type="SAM" id="Phobius"/>
    </source>
</evidence>
<evidence type="ECO:0000256" key="6">
    <source>
        <dbReference type="ARBA" id="ARBA00037968"/>
    </source>
</evidence>
<feature type="transmembrane region" description="Helical" evidence="7">
    <location>
        <begin position="104"/>
        <end position="126"/>
    </location>
</feature>
<protein>
    <submittedName>
        <fullName evidence="9">Major facilitator superfamily domain-containing protein</fullName>
    </submittedName>
</protein>
<dbReference type="PANTHER" id="PTHR43791:SF39">
    <property type="entry name" value="TRANSPORTER LIZ1_SEO1, PUTATIVE (AFU_ORTHOLOGUE AFUA_3G00980)-RELATED"/>
    <property type="match status" value="1"/>
</dbReference>
<feature type="transmembrane region" description="Helical" evidence="7">
    <location>
        <begin position="158"/>
        <end position="181"/>
    </location>
</feature>
<sequence>MASHKDEAEQRSSFLGATASAPRYSVEDEPWLSDEIEMSGAASDSLNHTWVDIAEEQQLVRRLDKRLLAFAMMGNLVKTLDNTNLSNAFISGMEEELDIQGTQYNWMTVLFMVGYLSMQIPSNLFLSRFRPSVYMPFLELIWCILTLSMAMVRSVTAVYYIRFLLGLAEAGFYPGMVFLVGSWYTKQELGKRNAWITICGALGGGLSGIIQAILLKTVDGVLGISGWRWMFLFDGTLTAFVAFFGFKYLPDYPSTTVWLNEKERSLAIRRLDAEGREERHGIRNFRKSMATIIRNPIAYLLVLGWTCLHLGVGAAHVLGIVAKKSGYDSVTANLFTSPDMIITMFANLANGFISDRYRSRQWCIVGPACVGLLGCSLLAGFAQPFGLLYAGFILAHAGLGSTQAVVITWASEIMAQGNEARALVVAIMNTSSSLQWTWAPIILWPVTDAPRYAKGFGSSVLFVIIFITCMIVVGRLYRRVKRKNLDFPARPIAELEPDAHHEGESGVPLLRPSQEHDQEQLFIHTDDDVMDYRR</sequence>
<keyword evidence="5 7" id="KW-0472">Membrane</keyword>
<feature type="domain" description="Major facilitator superfamily (MFS) profile" evidence="8">
    <location>
        <begin position="67"/>
        <end position="481"/>
    </location>
</feature>
<comment type="subcellular location">
    <subcellularLocation>
        <location evidence="1">Membrane</location>
        <topology evidence="1">Multi-pass membrane protein</topology>
    </subcellularLocation>
</comment>
<evidence type="ECO:0000256" key="5">
    <source>
        <dbReference type="ARBA" id="ARBA00023136"/>
    </source>
</evidence>
<evidence type="ECO:0000256" key="2">
    <source>
        <dbReference type="ARBA" id="ARBA00022448"/>
    </source>
</evidence>
<keyword evidence="2" id="KW-0813">Transport</keyword>
<accession>A0A1X2HTW9</accession>
<dbReference type="PROSITE" id="PS50850">
    <property type="entry name" value="MFS"/>
    <property type="match status" value="1"/>
</dbReference>
<comment type="similarity">
    <text evidence="6">Belongs to the major facilitator superfamily. Allantoate permease family.</text>
</comment>
<evidence type="ECO:0000313" key="10">
    <source>
        <dbReference type="Proteomes" id="UP000242180"/>
    </source>
</evidence>
<evidence type="ECO:0000256" key="1">
    <source>
        <dbReference type="ARBA" id="ARBA00004141"/>
    </source>
</evidence>
<dbReference type="Gene3D" id="1.20.1250.20">
    <property type="entry name" value="MFS general substrate transporter like domains"/>
    <property type="match status" value="2"/>
</dbReference>
<dbReference type="InterPro" id="IPR036259">
    <property type="entry name" value="MFS_trans_sf"/>
</dbReference>
<feature type="transmembrane region" description="Helical" evidence="7">
    <location>
        <begin position="388"/>
        <end position="410"/>
    </location>
</feature>
<dbReference type="EMBL" id="MCGN01000001">
    <property type="protein sequence ID" value="ORZ02961.1"/>
    <property type="molecule type" value="Genomic_DNA"/>
</dbReference>
<evidence type="ECO:0000256" key="4">
    <source>
        <dbReference type="ARBA" id="ARBA00022989"/>
    </source>
</evidence>
<dbReference type="SUPFAM" id="SSF103473">
    <property type="entry name" value="MFS general substrate transporter"/>
    <property type="match status" value="1"/>
</dbReference>
<dbReference type="InParanoid" id="A0A1X2HTW9"/>
<organism evidence="9 10">
    <name type="scientific">Syncephalastrum racemosum</name>
    <name type="common">Filamentous fungus</name>
    <dbReference type="NCBI Taxonomy" id="13706"/>
    <lineage>
        <taxon>Eukaryota</taxon>
        <taxon>Fungi</taxon>
        <taxon>Fungi incertae sedis</taxon>
        <taxon>Mucoromycota</taxon>
        <taxon>Mucoromycotina</taxon>
        <taxon>Mucoromycetes</taxon>
        <taxon>Mucorales</taxon>
        <taxon>Syncephalastraceae</taxon>
        <taxon>Syncephalastrum</taxon>
    </lineage>
</organism>
<dbReference type="FunFam" id="1.20.1250.20:FF:000065">
    <property type="entry name" value="Putative MFS pantothenate transporter"/>
    <property type="match status" value="1"/>
</dbReference>
<dbReference type="InterPro" id="IPR011701">
    <property type="entry name" value="MFS"/>
</dbReference>
<dbReference type="OrthoDB" id="3639251at2759"/>
<dbReference type="GO" id="GO:0022857">
    <property type="term" value="F:transmembrane transporter activity"/>
    <property type="evidence" value="ECO:0007669"/>
    <property type="project" value="InterPro"/>
</dbReference>
<feature type="transmembrane region" description="Helical" evidence="7">
    <location>
        <begin position="334"/>
        <end position="353"/>
    </location>
</feature>
<feature type="transmembrane region" description="Helical" evidence="7">
    <location>
        <begin position="193"/>
        <end position="214"/>
    </location>
</feature>
<dbReference type="Proteomes" id="UP000242180">
    <property type="component" value="Unassembled WGS sequence"/>
</dbReference>
<dbReference type="InterPro" id="IPR020846">
    <property type="entry name" value="MFS_dom"/>
</dbReference>
<dbReference type="PANTHER" id="PTHR43791">
    <property type="entry name" value="PERMEASE-RELATED"/>
    <property type="match status" value="1"/>
</dbReference>
<dbReference type="FunCoup" id="A0A1X2HTW9">
    <property type="interactions" value="301"/>
</dbReference>